<dbReference type="InterPro" id="IPR002110">
    <property type="entry name" value="Ankyrin_rpt"/>
</dbReference>
<dbReference type="InterPro" id="IPR041725">
    <property type="entry name" value="L-asparaginase_I"/>
</dbReference>
<dbReference type="PIRSF" id="PIRSF500176">
    <property type="entry name" value="L_ASNase"/>
    <property type="match status" value="1"/>
</dbReference>
<evidence type="ECO:0000256" key="7">
    <source>
        <dbReference type="PIRSR" id="PIRSR001220-2"/>
    </source>
</evidence>
<dbReference type="FunFam" id="3.40.50.1170:FF:000003">
    <property type="entry name" value="60 kDa lysophospholipase"/>
    <property type="match status" value="1"/>
</dbReference>
<evidence type="ECO:0000256" key="8">
    <source>
        <dbReference type="PROSITE-ProRule" id="PRU00023"/>
    </source>
</evidence>
<dbReference type="Pfam" id="PF00710">
    <property type="entry name" value="Asparaginase"/>
    <property type="match status" value="1"/>
</dbReference>
<evidence type="ECO:0000256" key="1">
    <source>
        <dbReference type="ARBA" id="ARBA00012920"/>
    </source>
</evidence>
<evidence type="ECO:0000259" key="11">
    <source>
        <dbReference type="Pfam" id="PF00710"/>
    </source>
</evidence>
<gene>
    <name evidence="13" type="ORF">QR680_013866</name>
</gene>
<dbReference type="PROSITE" id="PS00917">
    <property type="entry name" value="ASN_GLN_ASE_2"/>
    <property type="match status" value="1"/>
</dbReference>
<sequence length="737" mass="81342">MVLESTGPEAPSRRQSPPCPTTNTAIWCADGTEKIVTLKQTTAIPVHMEEEKSAAVQNGFLSPPTGKTPLDESHTPKQLMLHTGSVIKSLSATELASELHESTSPQKVYSCDLSAAHESRVLVLYTGGTIGMRTKDGVYYPEPYYLPQAIRELPHLNDKEYVEANYKDSRITPYVLPQVRNMKKRIVYWVVEYEPVLDSSDMTFDDWIRIAQDIRKSYNNYDGFVVLHGTDTLAYTACALSFMMENLGKPVVITGAQIPVAEVRSDGRENLIGALIVAGNFDIPEVTVYFNNKLLRGNRSTKVDNSALEAFTSPNMAPIAEMEIKINVHYEAVFRSNCIAPFTVHDKLCRNVGVLRIFPSMSIESVRAALMPPTEGIVLQTFGAGNMPSRRKDIIEEIQKAIARGCIVVNCSQCVRGQVDSHYFTGKILYDIGVIPGSDMTTEAALTKLAYVLGKDEWDVATKRKMMQRNVRGELTVATTETLHEIEILPRLAKYLRISSTHENQLLRNALLPPLVCHAAATGDVDLLESLRESGATFSMSDYDMRTALHVASAAGHLRAVNYLLQHGASVHSRTNRITSSPFSHLYPSLAFPKDSNDDNALMVAIKSKKIECIRALRAAGAVIVAPHAAIGMSLCLAASQNDLQTLQAWREGGATLMETDYDGRTALHVAIPHRNEEIIEYLCQEGCDPLCKDNYGMTPMKEAEDLGLEDIVDVLQHAVNRKERSMGGAGIMFSFS</sequence>
<feature type="active site" evidence="9">
    <location>
        <position position="230"/>
    </location>
</feature>
<dbReference type="SMART" id="SM00248">
    <property type="entry name" value="ANK"/>
    <property type="match status" value="4"/>
</dbReference>
<keyword evidence="4 8" id="KW-0040">ANK repeat</keyword>
<dbReference type="GO" id="GO:0004067">
    <property type="term" value="F:asparaginase activity"/>
    <property type="evidence" value="ECO:0007669"/>
    <property type="project" value="UniProtKB-UniRule"/>
</dbReference>
<evidence type="ECO:0000313" key="13">
    <source>
        <dbReference type="EMBL" id="KAK0418947.1"/>
    </source>
</evidence>
<dbReference type="Gene3D" id="3.40.50.1170">
    <property type="entry name" value="L-asparaginase, N-terminal domain"/>
    <property type="match status" value="1"/>
</dbReference>
<dbReference type="Gene3D" id="1.25.40.20">
    <property type="entry name" value="Ankyrin repeat-containing domain"/>
    <property type="match status" value="2"/>
</dbReference>
<dbReference type="SUPFAM" id="SSF53774">
    <property type="entry name" value="Glutaminase/Asparaginase"/>
    <property type="match status" value="1"/>
</dbReference>
<feature type="active site" description="O-isoaspartyl threonine intermediate" evidence="6">
    <location>
        <position position="129"/>
    </location>
</feature>
<evidence type="ECO:0000256" key="9">
    <source>
        <dbReference type="PROSITE-ProRule" id="PRU10100"/>
    </source>
</evidence>
<evidence type="ECO:0000256" key="10">
    <source>
        <dbReference type="SAM" id="MobiDB-lite"/>
    </source>
</evidence>
<dbReference type="InterPro" id="IPR006034">
    <property type="entry name" value="Asparaginase/glutaminase-like"/>
</dbReference>
<dbReference type="PROSITE" id="PS50088">
    <property type="entry name" value="ANK_REPEAT"/>
    <property type="match status" value="2"/>
</dbReference>
<dbReference type="EC" id="3.5.1.1" evidence="1"/>
<evidence type="ECO:0000256" key="4">
    <source>
        <dbReference type="ARBA" id="ARBA00023043"/>
    </source>
</evidence>
<dbReference type="InterPro" id="IPR027475">
    <property type="entry name" value="Asparaginase/glutaminase_AS2"/>
</dbReference>
<dbReference type="InterPro" id="IPR037152">
    <property type="entry name" value="L-asparaginase_N_sf"/>
</dbReference>
<protein>
    <recommendedName>
        <fullName evidence="1">asparaginase</fullName>
        <ecNumber evidence="1">3.5.1.1</ecNumber>
    </recommendedName>
</protein>
<dbReference type="PIRSF" id="PIRSF001220">
    <property type="entry name" value="L-ASNase_gatD"/>
    <property type="match status" value="1"/>
</dbReference>
<accession>A0AA39I9K3</accession>
<dbReference type="InterPro" id="IPR040919">
    <property type="entry name" value="Asparaginase_C"/>
</dbReference>
<dbReference type="NCBIfam" id="TIGR00519">
    <property type="entry name" value="asnASE_I"/>
    <property type="match status" value="1"/>
</dbReference>
<proteinExistence type="inferred from homology"/>
<dbReference type="Pfam" id="PF17763">
    <property type="entry name" value="Asparaginase_C"/>
    <property type="match status" value="1"/>
</dbReference>
<dbReference type="PROSITE" id="PS50297">
    <property type="entry name" value="ANK_REP_REGION"/>
    <property type="match status" value="2"/>
</dbReference>
<feature type="repeat" description="ANK" evidence="8">
    <location>
        <begin position="663"/>
        <end position="695"/>
    </location>
</feature>
<keyword evidence="14" id="KW-1185">Reference proteome</keyword>
<dbReference type="PANTHER" id="PTHR11707:SF28">
    <property type="entry name" value="60 KDA LYSOPHOSPHOLIPASE"/>
    <property type="match status" value="1"/>
</dbReference>
<dbReference type="FunFam" id="3.40.50.40:FF:000001">
    <property type="entry name" value="L-asparaginase 1"/>
    <property type="match status" value="1"/>
</dbReference>
<dbReference type="InterPro" id="IPR006033">
    <property type="entry name" value="AsnA_fam"/>
</dbReference>
<feature type="domain" description="L-asparaginase N-terminal" evidence="11">
    <location>
        <begin position="120"/>
        <end position="332"/>
    </location>
</feature>
<dbReference type="Proteomes" id="UP001175271">
    <property type="component" value="Unassembled WGS sequence"/>
</dbReference>
<dbReference type="SFLD" id="SFLDS00057">
    <property type="entry name" value="Glutaminase/Asparaginase"/>
    <property type="match status" value="1"/>
</dbReference>
<dbReference type="PROSITE" id="PS51732">
    <property type="entry name" value="ASN_GLN_ASE_3"/>
    <property type="match status" value="1"/>
</dbReference>
<feature type="repeat" description="ANK" evidence="8">
    <location>
        <begin position="544"/>
        <end position="576"/>
    </location>
</feature>
<evidence type="ECO:0000256" key="5">
    <source>
        <dbReference type="ARBA" id="ARBA00061199"/>
    </source>
</evidence>
<evidence type="ECO:0000313" key="14">
    <source>
        <dbReference type="Proteomes" id="UP001175271"/>
    </source>
</evidence>
<dbReference type="SMART" id="SM00870">
    <property type="entry name" value="Asparaginase"/>
    <property type="match status" value="1"/>
</dbReference>
<evidence type="ECO:0000259" key="12">
    <source>
        <dbReference type="Pfam" id="PF17763"/>
    </source>
</evidence>
<feature type="binding site" evidence="7">
    <location>
        <begin position="230"/>
        <end position="231"/>
    </location>
    <ligand>
        <name>substrate</name>
    </ligand>
</feature>
<keyword evidence="2" id="KW-0677">Repeat</keyword>
<reference evidence="13" key="1">
    <citation type="submission" date="2023-06" db="EMBL/GenBank/DDBJ databases">
        <title>Genomic analysis of the entomopathogenic nematode Steinernema hermaphroditum.</title>
        <authorList>
            <person name="Schwarz E.M."/>
            <person name="Heppert J.K."/>
            <person name="Baniya A."/>
            <person name="Schwartz H.T."/>
            <person name="Tan C.-H."/>
            <person name="Antoshechkin I."/>
            <person name="Sternberg P.W."/>
            <person name="Goodrich-Blair H."/>
            <person name="Dillman A.R."/>
        </authorList>
    </citation>
    <scope>NUCLEOTIDE SEQUENCE</scope>
    <source>
        <strain evidence="13">PS9179</strain>
        <tissue evidence="13">Whole animal</tissue>
    </source>
</reference>
<feature type="region of interest" description="Disordered" evidence="10">
    <location>
        <begin position="1"/>
        <end position="24"/>
    </location>
</feature>
<dbReference type="AlphaFoldDB" id="A0AA39I9K3"/>
<dbReference type="InterPro" id="IPR036152">
    <property type="entry name" value="Asp/glu_Ase-like_sf"/>
</dbReference>
<dbReference type="Pfam" id="PF12796">
    <property type="entry name" value="Ank_2"/>
    <property type="match status" value="2"/>
</dbReference>
<dbReference type="GO" id="GO:0009066">
    <property type="term" value="P:aspartate family amino acid metabolic process"/>
    <property type="evidence" value="ECO:0007669"/>
    <property type="project" value="UniProtKB-ARBA"/>
</dbReference>
<feature type="binding site" evidence="7">
    <location>
        <position position="199"/>
    </location>
    <ligand>
        <name>substrate</name>
    </ligand>
</feature>
<evidence type="ECO:0000256" key="6">
    <source>
        <dbReference type="PIRSR" id="PIRSR001220-1"/>
    </source>
</evidence>
<dbReference type="EMBL" id="JAUCMV010000002">
    <property type="protein sequence ID" value="KAK0418947.1"/>
    <property type="molecule type" value="Genomic_DNA"/>
</dbReference>
<dbReference type="SUPFAM" id="SSF48403">
    <property type="entry name" value="Ankyrin repeat"/>
    <property type="match status" value="1"/>
</dbReference>
<dbReference type="CDD" id="cd08963">
    <property type="entry name" value="L-asparaginase_I"/>
    <property type="match status" value="1"/>
</dbReference>
<organism evidence="13 14">
    <name type="scientific">Steinernema hermaphroditum</name>
    <dbReference type="NCBI Taxonomy" id="289476"/>
    <lineage>
        <taxon>Eukaryota</taxon>
        <taxon>Metazoa</taxon>
        <taxon>Ecdysozoa</taxon>
        <taxon>Nematoda</taxon>
        <taxon>Chromadorea</taxon>
        <taxon>Rhabditida</taxon>
        <taxon>Tylenchina</taxon>
        <taxon>Panagrolaimomorpha</taxon>
        <taxon>Strongyloidoidea</taxon>
        <taxon>Steinernematidae</taxon>
        <taxon>Steinernema</taxon>
    </lineage>
</organism>
<dbReference type="InterPro" id="IPR036770">
    <property type="entry name" value="Ankyrin_rpt-contain_sf"/>
</dbReference>
<dbReference type="PANTHER" id="PTHR11707">
    <property type="entry name" value="L-ASPARAGINASE"/>
    <property type="match status" value="1"/>
</dbReference>
<evidence type="ECO:0000256" key="3">
    <source>
        <dbReference type="ARBA" id="ARBA00022801"/>
    </source>
</evidence>
<dbReference type="InterPro" id="IPR027473">
    <property type="entry name" value="L-asparaginase_C"/>
</dbReference>
<comment type="caution">
    <text evidence="13">The sequence shown here is derived from an EMBL/GenBank/DDBJ whole genome shotgun (WGS) entry which is preliminary data.</text>
</comment>
<keyword evidence="3" id="KW-0378">Hydrolase</keyword>
<evidence type="ECO:0000256" key="2">
    <source>
        <dbReference type="ARBA" id="ARBA00022737"/>
    </source>
</evidence>
<comment type="similarity">
    <text evidence="5">In the N-terminal section; belongs to the asparaginase 1 family.</text>
</comment>
<dbReference type="InterPro" id="IPR027474">
    <property type="entry name" value="L-asparaginase_N"/>
</dbReference>
<feature type="domain" description="Asparaginase/glutaminase C-terminal" evidence="12">
    <location>
        <begin position="351"/>
        <end position="467"/>
    </location>
</feature>
<name>A0AA39I9K3_9BILA</name>
<dbReference type="Gene3D" id="3.40.50.40">
    <property type="match status" value="1"/>
</dbReference>
<dbReference type="PRINTS" id="PR00139">
    <property type="entry name" value="ASNGLNASE"/>
</dbReference>